<dbReference type="AlphaFoldDB" id="A0A371K193"/>
<keyword evidence="3" id="KW-1185">Reference proteome</keyword>
<comment type="caution">
    <text evidence="2">The sequence shown here is derived from an EMBL/GenBank/DDBJ whole genome shotgun (WGS) entry which is preliminary data.</text>
</comment>
<keyword evidence="1" id="KW-0812">Transmembrane</keyword>
<name>A0A371K193_9GAMM</name>
<protein>
    <submittedName>
        <fullName evidence="2">Uncharacterized protein</fullName>
    </submittedName>
</protein>
<accession>A0A371K193</accession>
<organism evidence="2 3">
    <name type="scientific">Lysobacter silvisoli</name>
    <dbReference type="NCBI Taxonomy" id="2293254"/>
    <lineage>
        <taxon>Bacteria</taxon>
        <taxon>Pseudomonadati</taxon>
        <taxon>Pseudomonadota</taxon>
        <taxon>Gammaproteobacteria</taxon>
        <taxon>Lysobacterales</taxon>
        <taxon>Lysobacteraceae</taxon>
        <taxon>Lysobacter</taxon>
    </lineage>
</organism>
<reference evidence="2 3" key="1">
    <citation type="submission" date="2018-08" db="EMBL/GenBank/DDBJ databases">
        <title>Lysobacter sp. zong2l5, whole genome shotgun sequence.</title>
        <authorList>
            <person name="Zhang X."/>
            <person name="Feng G."/>
            <person name="Zhu H."/>
        </authorList>
    </citation>
    <scope>NUCLEOTIDE SEQUENCE [LARGE SCALE GENOMIC DNA]</scope>
    <source>
        <strain evidence="3">zong2l5</strain>
    </source>
</reference>
<dbReference type="Proteomes" id="UP000264492">
    <property type="component" value="Unassembled WGS sequence"/>
</dbReference>
<evidence type="ECO:0000313" key="3">
    <source>
        <dbReference type="Proteomes" id="UP000264492"/>
    </source>
</evidence>
<dbReference type="EMBL" id="QTSU01000001">
    <property type="protein sequence ID" value="RDZ27640.1"/>
    <property type="molecule type" value="Genomic_DNA"/>
</dbReference>
<sequence>MRVSGRDLESRLLELRLRLLPFTVLGGIVLTPGTLARPVVALLEFQRGLHHLRRLLPGKPD</sequence>
<proteinExistence type="predicted"/>
<feature type="transmembrane region" description="Helical" evidence="1">
    <location>
        <begin position="20"/>
        <end position="45"/>
    </location>
</feature>
<evidence type="ECO:0000256" key="1">
    <source>
        <dbReference type="SAM" id="Phobius"/>
    </source>
</evidence>
<keyword evidence="1" id="KW-1133">Transmembrane helix</keyword>
<keyword evidence="1" id="KW-0472">Membrane</keyword>
<gene>
    <name evidence="2" type="ORF">DX914_00200</name>
</gene>
<evidence type="ECO:0000313" key="2">
    <source>
        <dbReference type="EMBL" id="RDZ27640.1"/>
    </source>
</evidence>